<dbReference type="EMBL" id="JAGTXO010000004">
    <property type="protein sequence ID" value="KAG8468546.1"/>
    <property type="molecule type" value="Genomic_DNA"/>
</dbReference>
<evidence type="ECO:0000313" key="8">
    <source>
        <dbReference type="Proteomes" id="UP000751190"/>
    </source>
</evidence>
<feature type="region of interest" description="Disordered" evidence="5">
    <location>
        <begin position="980"/>
        <end position="1003"/>
    </location>
</feature>
<dbReference type="CDD" id="cd15543">
    <property type="entry name" value="PHD_RSF1"/>
    <property type="match status" value="1"/>
</dbReference>
<name>A0A8J6CEX5_DIALT</name>
<dbReference type="Pfam" id="PF00628">
    <property type="entry name" value="PHD"/>
    <property type="match status" value="1"/>
</dbReference>
<keyword evidence="3" id="KW-0862">Zinc</keyword>
<feature type="compositionally biased region" description="Low complexity" evidence="5">
    <location>
        <begin position="285"/>
        <end position="296"/>
    </location>
</feature>
<evidence type="ECO:0000259" key="6">
    <source>
        <dbReference type="PROSITE" id="PS50016"/>
    </source>
</evidence>
<dbReference type="SUPFAM" id="SSF57903">
    <property type="entry name" value="FYVE/PHD zinc finger"/>
    <property type="match status" value="1"/>
</dbReference>
<evidence type="ECO:0000256" key="3">
    <source>
        <dbReference type="ARBA" id="ARBA00022833"/>
    </source>
</evidence>
<dbReference type="InterPro" id="IPR019786">
    <property type="entry name" value="Zinc_finger_PHD-type_CS"/>
</dbReference>
<dbReference type="InterPro" id="IPR047174">
    <property type="entry name" value="BAZ1B"/>
</dbReference>
<reference evidence="7" key="1">
    <citation type="submission" date="2021-05" db="EMBL/GenBank/DDBJ databases">
        <title>The genome of the haptophyte Pavlova lutheri (Diacronema luteri, Pavlovales) - a model for lipid biosynthesis in eukaryotic algae.</title>
        <authorList>
            <person name="Hulatt C.J."/>
            <person name="Posewitz M.C."/>
        </authorList>
    </citation>
    <scope>NUCLEOTIDE SEQUENCE</scope>
    <source>
        <strain evidence="7">NIVA-4/92</strain>
    </source>
</reference>
<sequence length="1003" mass="103906">MPAKALAKSAEGTRNIASFFAQAPAAPTPAKPPPPPAAPVSAPSAAAEQLSEEERTPEQLVAPKAPPQQAPAIAPALLVPLVDHASVCVLDDCAHDVLLVWRFVADVGPAVGVHTRSVASARALRRELESGEDGLRVRTLGSALLCALVSDPDLASNAALPRASEIDPLSYPLALVHIVDALALDAAAPHPAVHHEHLHALAKDEDVLGACDLLRELEPHELPARVSAKLLAALCDAALCTASAREHIRFVLETVEAGRTVAKRLVRSSNGLGDEVRSTASKQLSAPARAHSSAPHVLDFERPWRGTDPTHHDGVAPQLELGPCPAPRAPAAQGSPVARAEPEHAGAPRDGLAGGARRTPARTERRTRARTRLALCGGEGGDDFARFAHAQGERRVGVIAHKKEWRSEWRAPDPECDAHLAVRCQPAHVTAEGALFFVFDPPPPAPTIALSNKDVADARRVAQAAACGTSPGSLDDAPSFACVQADGRGVVVRATEQGSRVVRNAVRSLAAPSALAMARKRLDRVCRDVLAHASADPPPGGDAHASAPLERARACELGGSRGTDTCDPRASTPGSAPPSAHGDGDVAVCEAREAPPSPSRRLAEGSRPFELRAPQPSSQPAPADGESGGYSSAGGGDGDDSGEGSAGSDGGTRVRATGSVSAREGSAPCAPLGPSAAGAAASPVRSGAAVSPVRVGAAASPVRVGAAASPVRVGAAASPVRVGAAASPVRSGAAVSPVRVGAAVSPVRVGDTLALWLDGDADGDADVDRGGMWCSATVLAPHGSEDGLFHIAYDDGTTGELHSGDVLCARAAYRAWGARELVRRLTELADEVAAHWGDERLDLSAWTGEVLDARAAPQFIRLLLALEAAILDAHKAPAKLDIVAWRAAVESCRTLAQLDARLAELDAGLRWPCGDEKALKATCTVCSRGHHGAKLLLCDSDGCNLSFHTFCLDPPLDAVPRGRWECPRCLAQRTKRAHRVPRARDDEHDAPGATRSLRSRRNA</sequence>
<dbReference type="SMART" id="SM00249">
    <property type="entry name" value="PHD"/>
    <property type="match status" value="1"/>
</dbReference>
<dbReference type="OrthoDB" id="308383at2759"/>
<evidence type="ECO:0000256" key="5">
    <source>
        <dbReference type="SAM" id="MobiDB-lite"/>
    </source>
</evidence>
<evidence type="ECO:0000256" key="1">
    <source>
        <dbReference type="ARBA" id="ARBA00022723"/>
    </source>
</evidence>
<dbReference type="InterPro" id="IPR001965">
    <property type="entry name" value="Znf_PHD"/>
</dbReference>
<feature type="domain" description="PHD-type" evidence="6">
    <location>
        <begin position="920"/>
        <end position="972"/>
    </location>
</feature>
<feature type="compositionally biased region" description="Basic and acidic residues" evidence="5">
    <location>
        <begin position="298"/>
        <end position="314"/>
    </location>
</feature>
<dbReference type="PROSITE" id="PS50016">
    <property type="entry name" value="ZF_PHD_2"/>
    <property type="match status" value="1"/>
</dbReference>
<protein>
    <recommendedName>
        <fullName evidence="6">PHD-type domain-containing protein</fullName>
    </recommendedName>
</protein>
<organism evidence="7 8">
    <name type="scientific">Diacronema lutheri</name>
    <name type="common">Unicellular marine alga</name>
    <name type="synonym">Monochrysis lutheri</name>
    <dbReference type="NCBI Taxonomy" id="2081491"/>
    <lineage>
        <taxon>Eukaryota</taxon>
        <taxon>Haptista</taxon>
        <taxon>Haptophyta</taxon>
        <taxon>Pavlovophyceae</taxon>
        <taxon>Pavlovales</taxon>
        <taxon>Pavlovaceae</taxon>
        <taxon>Diacronema</taxon>
    </lineage>
</organism>
<evidence type="ECO:0000256" key="4">
    <source>
        <dbReference type="PROSITE-ProRule" id="PRU00146"/>
    </source>
</evidence>
<dbReference type="GO" id="GO:0042393">
    <property type="term" value="F:histone binding"/>
    <property type="evidence" value="ECO:0007669"/>
    <property type="project" value="TreeGrafter"/>
</dbReference>
<dbReference type="InterPro" id="IPR013083">
    <property type="entry name" value="Znf_RING/FYVE/PHD"/>
</dbReference>
<dbReference type="PANTHER" id="PTHR46802">
    <property type="entry name" value="TYROSINE-PROTEIN KINASE BAZ1B"/>
    <property type="match status" value="1"/>
</dbReference>
<feature type="compositionally biased region" description="Pro residues" evidence="5">
    <location>
        <begin position="26"/>
        <end position="38"/>
    </location>
</feature>
<proteinExistence type="predicted"/>
<dbReference type="InterPro" id="IPR019787">
    <property type="entry name" value="Znf_PHD-finger"/>
</dbReference>
<feature type="compositionally biased region" description="Gly residues" evidence="5">
    <location>
        <begin position="626"/>
        <end position="636"/>
    </location>
</feature>
<dbReference type="PROSITE" id="PS01359">
    <property type="entry name" value="ZF_PHD_1"/>
    <property type="match status" value="1"/>
</dbReference>
<dbReference type="GO" id="GO:0090535">
    <property type="term" value="C:WICH complex"/>
    <property type="evidence" value="ECO:0007669"/>
    <property type="project" value="InterPro"/>
</dbReference>
<accession>A0A8J6CEX5</accession>
<feature type="compositionally biased region" description="Basic and acidic residues" evidence="5">
    <location>
        <begin position="601"/>
        <end position="610"/>
    </location>
</feature>
<dbReference type="GO" id="GO:0008270">
    <property type="term" value="F:zinc ion binding"/>
    <property type="evidence" value="ECO:0007669"/>
    <property type="project" value="UniProtKB-KW"/>
</dbReference>
<dbReference type="Proteomes" id="UP000751190">
    <property type="component" value="Unassembled WGS sequence"/>
</dbReference>
<feature type="region of interest" description="Disordered" evidence="5">
    <location>
        <begin position="272"/>
        <end position="367"/>
    </location>
</feature>
<dbReference type="GO" id="GO:0006974">
    <property type="term" value="P:DNA damage response"/>
    <property type="evidence" value="ECO:0007669"/>
    <property type="project" value="TreeGrafter"/>
</dbReference>
<evidence type="ECO:0000256" key="2">
    <source>
        <dbReference type="ARBA" id="ARBA00022771"/>
    </source>
</evidence>
<dbReference type="PANTHER" id="PTHR46802:SF1">
    <property type="entry name" value="TYROSINE-PROTEIN KINASE BAZ1B"/>
    <property type="match status" value="1"/>
</dbReference>
<gene>
    <name evidence="7" type="ORF">KFE25_013629</name>
</gene>
<keyword evidence="8" id="KW-1185">Reference proteome</keyword>
<dbReference type="AlphaFoldDB" id="A0A8J6CEX5"/>
<dbReference type="GO" id="GO:0140801">
    <property type="term" value="F:histone H2AXY142 kinase activity"/>
    <property type="evidence" value="ECO:0007669"/>
    <property type="project" value="InterPro"/>
</dbReference>
<keyword evidence="2 4" id="KW-0863">Zinc-finger</keyword>
<feature type="compositionally biased region" description="Low complexity" evidence="5">
    <location>
        <begin position="613"/>
        <end position="625"/>
    </location>
</feature>
<feature type="region of interest" description="Disordered" evidence="5">
    <location>
        <begin position="18"/>
        <end position="67"/>
    </location>
</feature>
<dbReference type="InterPro" id="IPR011011">
    <property type="entry name" value="Znf_FYVE_PHD"/>
</dbReference>
<feature type="region of interest" description="Disordered" evidence="5">
    <location>
        <begin position="558"/>
        <end position="680"/>
    </location>
</feature>
<feature type="compositionally biased region" description="Low complexity" evidence="5">
    <location>
        <begin position="665"/>
        <end position="680"/>
    </location>
</feature>
<dbReference type="Gene3D" id="3.30.40.10">
    <property type="entry name" value="Zinc/RING finger domain, C3HC4 (zinc finger)"/>
    <property type="match status" value="1"/>
</dbReference>
<comment type="caution">
    <text evidence="7">The sequence shown here is derived from an EMBL/GenBank/DDBJ whole genome shotgun (WGS) entry which is preliminary data.</text>
</comment>
<evidence type="ECO:0000313" key="7">
    <source>
        <dbReference type="EMBL" id="KAG8468546.1"/>
    </source>
</evidence>
<keyword evidence="1" id="KW-0479">Metal-binding</keyword>